<reference evidence="2 3" key="2">
    <citation type="journal article" date="2013" name="PLoS ONE">
        <title>INDIGO - INtegrated Data Warehouse of MIcrobial GenOmes with Examples from the Red Sea Extremophiles.</title>
        <authorList>
            <person name="Alam I."/>
            <person name="Antunes A."/>
            <person name="Kamau A.A."/>
            <person name="Ba Alawi W."/>
            <person name="Kalkatawi M."/>
            <person name="Stingl U."/>
            <person name="Bajic V.B."/>
        </authorList>
    </citation>
    <scope>NUCLEOTIDE SEQUENCE [LARGE SCALE GENOMIC DNA]</scope>
    <source>
        <strain evidence="2 3">E1L3A</strain>
    </source>
</reference>
<sequence>MNSVSNRYRYYPAWAFALLLTVATIAQANGSRLWATGGVTNVNGTAGGGITTWAVLNGYASDSESTLNLSTSTARVDDFNLQTLSVGFNWANRLAVTVAHNRLDVKPLAIDIRQQTVGLKLRLAGEALYDRFGQYSVGMQYTHNADFGVPALLGAVDNHGVDFYFAASKVFLAAIANRNVIVNATARATRANQLGLLGFGSANDNSYELVGEFGAGLFLNRRWLIGAEYREKPDKLDSVTEDDWKTLYLVYVPSRALAFTLAYVDLGRVAGFDDQTGYFLSLQTGF</sequence>
<keyword evidence="1" id="KW-0732">Signal</keyword>
<dbReference type="AlphaFoldDB" id="U2EI26"/>
<dbReference type="RefSeq" id="WP_006915184.1">
    <property type="nucleotide sequence ID" value="NZ_AFNV02000030.1"/>
</dbReference>
<dbReference type="eggNOG" id="ENOG502Z9AA">
    <property type="taxonomic scope" value="Bacteria"/>
</dbReference>
<reference evidence="2 3" key="1">
    <citation type="journal article" date="2011" name="J. Bacteriol.">
        <title>Genome sequence of Salinisphaera shabanensis, a gammaproteobacterium from the harsh, variable environment of the brine-seawater interface of the Shaban Deep in the Red Sea.</title>
        <authorList>
            <person name="Antunes A."/>
            <person name="Alam I."/>
            <person name="Bajic V.B."/>
            <person name="Stingl U."/>
        </authorList>
    </citation>
    <scope>NUCLEOTIDE SEQUENCE [LARGE SCALE GENOMIC DNA]</scope>
    <source>
        <strain evidence="2 3">E1L3A</strain>
    </source>
</reference>
<protein>
    <recommendedName>
        <fullName evidence="4">DUF3034 family protein</fullName>
    </recommendedName>
</protein>
<proteinExistence type="predicted"/>
<dbReference type="Proteomes" id="UP000006242">
    <property type="component" value="Unassembled WGS sequence"/>
</dbReference>
<evidence type="ECO:0008006" key="4">
    <source>
        <dbReference type="Google" id="ProtNLM"/>
    </source>
</evidence>
<evidence type="ECO:0000256" key="1">
    <source>
        <dbReference type="SAM" id="SignalP"/>
    </source>
</evidence>
<keyword evidence="3" id="KW-1185">Reference proteome</keyword>
<feature type="chain" id="PRO_5004625325" description="DUF3034 family protein" evidence="1">
    <location>
        <begin position="29"/>
        <end position="286"/>
    </location>
</feature>
<feature type="signal peptide" evidence="1">
    <location>
        <begin position="1"/>
        <end position="28"/>
    </location>
</feature>
<evidence type="ECO:0000313" key="3">
    <source>
        <dbReference type="Proteomes" id="UP000006242"/>
    </source>
</evidence>
<evidence type="ECO:0000313" key="2">
    <source>
        <dbReference type="EMBL" id="ERJ17730.1"/>
    </source>
</evidence>
<dbReference type="EMBL" id="AFNV02000030">
    <property type="protein sequence ID" value="ERJ17730.1"/>
    <property type="molecule type" value="Genomic_DNA"/>
</dbReference>
<dbReference type="Pfam" id="PF11231">
    <property type="entry name" value="DUF3034"/>
    <property type="match status" value="1"/>
</dbReference>
<dbReference type="OrthoDB" id="9126735at2"/>
<gene>
    <name evidence="2" type="ORF">SSPSH_003493</name>
</gene>
<accession>U2EI26</accession>
<dbReference type="InterPro" id="IPR021393">
    <property type="entry name" value="DUF3034"/>
</dbReference>
<organism evidence="2 3">
    <name type="scientific">Salinisphaera shabanensis E1L3A</name>
    <dbReference type="NCBI Taxonomy" id="1033802"/>
    <lineage>
        <taxon>Bacteria</taxon>
        <taxon>Pseudomonadati</taxon>
        <taxon>Pseudomonadota</taxon>
        <taxon>Gammaproteobacteria</taxon>
        <taxon>Salinisphaerales</taxon>
        <taxon>Salinisphaeraceae</taxon>
        <taxon>Salinisphaera</taxon>
    </lineage>
</organism>
<comment type="caution">
    <text evidence="2">The sequence shown here is derived from an EMBL/GenBank/DDBJ whole genome shotgun (WGS) entry which is preliminary data.</text>
</comment>
<dbReference type="STRING" id="1033802.SSPSH_003493"/>
<name>U2EI26_9GAMM</name>